<organism evidence="9 10">
    <name type="scientific">Myxacorys almedinensis A</name>
    <dbReference type="NCBI Taxonomy" id="2690445"/>
    <lineage>
        <taxon>Bacteria</taxon>
        <taxon>Bacillati</taxon>
        <taxon>Cyanobacteriota</taxon>
        <taxon>Cyanophyceae</taxon>
        <taxon>Leptolyngbyales</taxon>
        <taxon>Leptolyngbyaceae</taxon>
        <taxon>Myxacorys</taxon>
        <taxon>Myxacorys almedinensis</taxon>
    </lineage>
</organism>
<evidence type="ECO:0000256" key="7">
    <source>
        <dbReference type="SAM" id="Phobius"/>
    </source>
</evidence>
<evidence type="ECO:0000256" key="4">
    <source>
        <dbReference type="ARBA" id="ARBA00022692"/>
    </source>
</evidence>
<feature type="transmembrane region" description="Helical" evidence="7">
    <location>
        <begin position="39"/>
        <end position="61"/>
    </location>
</feature>
<dbReference type="InterPro" id="IPR020846">
    <property type="entry name" value="MFS_dom"/>
</dbReference>
<keyword evidence="5 7" id="KW-1133">Transmembrane helix</keyword>
<reference evidence="9" key="1">
    <citation type="submission" date="2019-12" db="EMBL/GenBank/DDBJ databases">
        <title>High-Quality draft genome sequences of three cyanobacteria isolated from the limestone walls of the Old Cathedral of Coimbra.</title>
        <authorList>
            <person name="Tiago I."/>
            <person name="Soares F."/>
            <person name="Portugal A."/>
        </authorList>
    </citation>
    <scope>NUCLEOTIDE SEQUENCE</scope>
    <source>
        <strain evidence="9">A</strain>
    </source>
</reference>
<evidence type="ECO:0000256" key="2">
    <source>
        <dbReference type="ARBA" id="ARBA00022448"/>
    </source>
</evidence>
<dbReference type="SUPFAM" id="SSF103473">
    <property type="entry name" value="MFS general substrate transporter"/>
    <property type="match status" value="1"/>
</dbReference>
<name>A0A8J7YYK7_9CYAN</name>
<dbReference type="GO" id="GO:0022857">
    <property type="term" value="F:transmembrane transporter activity"/>
    <property type="evidence" value="ECO:0007669"/>
    <property type="project" value="InterPro"/>
</dbReference>
<feature type="transmembrane region" description="Helical" evidence="7">
    <location>
        <begin position="215"/>
        <end position="235"/>
    </location>
</feature>
<evidence type="ECO:0000313" key="10">
    <source>
        <dbReference type="Proteomes" id="UP000646053"/>
    </source>
</evidence>
<dbReference type="InterPro" id="IPR036259">
    <property type="entry name" value="MFS_trans_sf"/>
</dbReference>
<evidence type="ECO:0000313" key="9">
    <source>
        <dbReference type="EMBL" id="NDJ16449.1"/>
    </source>
</evidence>
<feature type="domain" description="Major facilitator superfamily (MFS) profile" evidence="8">
    <location>
        <begin position="1"/>
        <end position="183"/>
    </location>
</feature>
<evidence type="ECO:0000256" key="1">
    <source>
        <dbReference type="ARBA" id="ARBA00004651"/>
    </source>
</evidence>
<gene>
    <name evidence="9" type="ORF">GS601_03935</name>
</gene>
<feature type="transmembrane region" description="Helical" evidence="7">
    <location>
        <begin position="385"/>
        <end position="415"/>
    </location>
</feature>
<accession>A0A8J7YYK7</accession>
<feature type="transmembrane region" description="Helical" evidence="7">
    <location>
        <begin position="247"/>
        <end position="272"/>
    </location>
</feature>
<dbReference type="GO" id="GO:0005886">
    <property type="term" value="C:plasma membrane"/>
    <property type="evidence" value="ECO:0007669"/>
    <property type="project" value="UniProtKB-SubCell"/>
</dbReference>
<protein>
    <submittedName>
        <fullName evidence="9">MFS transporter</fullName>
    </submittedName>
</protein>
<comment type="subcellular location">
    <subcellularLocation>
        <location evidence="1">Cell membrane</location>
        <topology evidence="1">Multi-pass membrane protein</topology>
    </subcellularLocation>
</comment>
<dbReference type="Gene3D" id="1.20.1250.20">
    <property type="entry name" value="MFS general substrate transporter like domains"/>
    <property type="match status" value="1"/>
</dbReference>
<dbReference type="Pfam" id="PF07690">
    <property type="entry name" value="MFS_1"/>
    <property type="match status" value="1"/>
</dbReference>
<dbReference type="AlphaFoldDB" id="A0A8J7YYK7"/>
<keyword evidence="2" id="KW-0813">Transport</keyword>
<dbReference type="InterPro" id="IPR011701">
    <property type="entry name" value="MFS"/>
</dbReference>
<dbReference type="PANTHER" id="PTHR43266">
    <property type="entry name" value="MACROLIDE-EFFLUX PROTEIN"/>
    <property type="match status" value="1"/>
</dbReference>
<keyword evidence="3" id="KW-1003">Cell membrane</keyword>
<evidence type="ECO:0000259" key="8">
    <source>
        <dbReference type="PROSITE" id="PS50850"/>
    </source>
</evidence>
<evidence type="ECO:0000256" key="5">
    <source>
        <dbReference type="ARBA" id="ARBA00022989"/>
    </source>
</evidence>
<dbReference type="RefSeq" id="WP_162421956.1">
    <property type="nucleotide sequence ID" value="NZ_WVIE01000003.1"/>
</dbReference>
<keyword evidence="4 7" id="KW-0812">Transmembrane</keyword>
<keyword evidence="10" id="KW-1185">Reference proteome</keyword>
<sequence length="425" mass="45837">MRTFIILWLGQLASTIGTYMTGFALELWAWELTGSATPLALIGFFFQAPRILINLVSGIIVDRFNRKHLMLLGDAIAALTSLLLLFLSLTQTLQLWHLYLMTAITSVFSQLQELSYSASISLLVPQQHYTRASSMGSALHYGSLIIAPAIAASLYPIIGVNGILGIDCFTFLIALSTLLPRRIPQPEKTGTPTHLWHDLWVGFRLLFNHPSLRNLLMLTLPFGFVHDLGEALYGPMVLARTNGSATVLGQIGIAAGIGGVTGAIVVSVWGGFRQPIRGVFVSMIGAGLSKMTVGLGRSAQVWLPAQFCSSFNFPLMESSETAIWMTQVKSEAQGRVFAANLLLAQCLSAIAFLIAGPLGDFAEISAKADRVVEPAMASPTGLARWIFGASSGAGFALIYTVCSLSMIAIALYGYFSNIHHSDESF</sequence>
<proteinExistence type="predicted"/>
<evidence type="ECO:0000256" key="6">
    <source>
        <dbReference type="ARBA" id="ARBA00023136"/>
    </source>
</evidence>
<dbReference type="CDD" id="cd06173">
    <property type="entry name" value="MFS_MefA_like"/>
    <property type="match status" value="1"/>
</dbReference>
<evidence type="ECO:0000256" key="3">
    <source>
        <dbReference type="ARBA" id="ARBA00022475"/>
    </source>
</evidence>
<dbReference type="Proteomes" id="UP000646053">
    <property type="component" value="Unassembled WGS sequence"/>
</dbReference>
<dbReference type="PROSITE" id="PS50850">
    <property type="entry name" value="MFS"/>
    <property type="match status" value="1"/>
</dbReference>
<dbReference type="EMBL" id="WVIE01000003">
    <property type="protein sequence ID" value="NDJ16449.1"/>
    <property type="molecule type" value="Genomic_DNA"/>
</dbReference>
<keyword evidence="6 7" id="KW-0472">Membrane</keyword>
<feature type="transmembrane region" description="Helical" evidence="7">
    <location>
        <begin position="68"/>
        <end position="87"/>
    </location>
</feature>
<dbReference type="PANTHER" id="PTHR43266:SF2">
    <property type="entry name" value="MAJOR FACILITATOR SUPERFAMILY (MFS) PROFILE DOMAIN-CONTAINING PROTEIN"/>
    <property type="match status" value="1"/>
</dbReference>
<feature type="transmembrane region" description="Helical" evidence="7">
    <location>
        <begin position="336"/>
        <end position="355"/>
    </location>
</feature>
<comment type="caution">
    <text evidence="9">The sequence shown here is derived from an EMBL/GenBank/DDBJ whole genome shotgun (WGS) entry which is preliminary data.</text>
</comment>